<dbReference type="Proteomes" id="UP000664032">
    <property type="component" value="Unassembled WGS sequence"/>
</dbReference>
<keyword evidence="2" id="KW-1185">Reference proteome</keyword>
<keyword evidence="1" id="KW-0560">Oxidoreductase</keyword>
<sequence length="562" mass="61974">MSSVSAFVLDNPGLCALALCGVGAVWIYNKRASKLPNIPGPRSSSFLTGNLFDLVAPTTGRDWVINTSNTYGGATKLSTLFGGRSLMINDQKALHHLLVKEQDNFEEWEAWTTTNDLLFGPGLLSTAGAQHKKQRRMLTPAFSVKNLRGMTPMFVSIARELEGAISAMVEKGPKEIDLTAWLSRVALEAIGRGGMGVSFGKMSEPTTFSTATKQLAAILSALLPIGTLTPFFKYLGPGEFRRFMIKFLPFPLLKSLEVIVNIMEDEGKKMLRAQDATLAAEDDSSETKNIIGILLKANQTSIDSERMSDEELIAQTSTLIFTAMDTTSSAISRVLHQLAIHPEAQEKLRAEISEAYHNQDDAIDFNNLMALPYMDAVIKETLRVFPPLPVAFRQTLKDTVLPLLHPITGEDGTILNEVLVEKGTDVFVNVIGANHNPKTWGDDAGEWKPERWLSELPESVTKIRDYSGVFAHQMTFMAGNRSCIGFNFALLEMSEYLFFELLPDILNLRAGVVLALFLQSFEFSLPKDKDIVWNLGLLMIPVIKGATSLESQLPLVVKKRGT</sequence>
<reference evidence="1" key="1">
    <citation type="submission" date="2021-10" db="EMBL/GenBank/DDBJ databases">
        <title>Psilocybe cubensis genome.</title>
        <authorList>
            <person name="Mckernan K.J."/>
            <person name="Crawford S."/>
            <person name="Trippe A."/>
            <person name="Kane L.T."/>
            <person name="Mclaughlin S."/>
        </authorList>
    </citation>
    <scope>NUCLEOTIDE SEQUENCE</scope>
    <source>
        <strain evidence="1">MGC-MH-2018</strain>
    </source>
</reference>
<comment type="caution">
    <text evidence="1">The sequence shown here is derived from an EMBL/GenBank/DDBJ whole genome shotgun (WGS) entry which is preliminary data.</text>
</comment>
<dbReference type="EMBL" id="JAFIQS020000009">
    <property type="protein sequence ID" value="KAH9477978.1"/>
    <property type="molecule type" value="Genomic_DNA"/>
</dbReference>
<protein>
    <submittedName>
        <fullName evidence="1">Cytochrome P450 monooxygenase 81</fullName>
    </submittedName>
</protein>
<keyword evidence="1" id="KW-0503">Monooxygenase</keyword>
<name>A0ACB8GQG7_PSICU</name>
<evidence type="ECO:0000313" key="1">
    <source>
        <dbReference type="EMBL" id="KAH9477978.1"/>
    </source>
</evidence>
<accession>A0ACB8GQG7</accession>
<organism evidence="1 2">
    <name type="scientific">Psilocybe cubensis</name>
    <name type="common">Psychedelic mushroom</name>
    <name type="synonym">Stropharia cubensis</name>
    <dbReference type="NCBI Taxonomy" id="181762"/>
    <lineage>
        <taxon>Eukaryota</taxon>
        <taxon>Fungi</taxon>
        <taxon>Dikarya</taxon>
        <taxon>Basidiomycota</taxon>
        <taxon>Agaricomycotina</taxon>
        <taxon>Agaricomycetes</taxon>
        <taxon>Agaricomycetidae</taxon>
        <taxon>Agaricales</taxon>
        <taxon>Agaricineae</taxon>
        <taxon>Strophariaceae</taxon>
        <taxon>Psilocybe</taxon>
    </lineage>
</organism>
<evidence type="ECO:0000313" key="2">
    <source>
        <dbReference type="Proteomes" id="UP000664032"/>
    </source>
</evidence>
<gene>
    <name evidence="1" type="ORF">JR316_0010211</name>
</gene>
<proteinExistence type="predicted"/>